<keyword evidence="5" id="KW-0547">Nucleotide-binding</keyword>
<dbReference type="SUPFAM" id="SSF55874">
    <property type="entry name" value="ATPase domain of HSP90 chaperone/DNA topoisomerase II/histidine kinase"/>
    <property type="match status" value="1"/>
</dbReference>
<accession>A0A7W7A836</accession>
<evidence type="ECO:0000259" key="9">
    <source>
        <dbReference type="SMART" id="SM00911"/>
    </source>
</evidence>
<evidence type="ECO:0000256" key="7">
    <source>
        <dbReference type="ARBA" id="ARBA00022840"/>
    </source>
</evidence>
<keyword evidence="11" id="KW-1185">Reference proteome</keyword>
<evidence type="ECO:0000256" key="4">
    <source>
        <dbReference type="ARBA" id="ARBA00022679"/>
    </source>
</evidence>
<sequence length="324" mass="35681">MLVGLDEARQAKLVRLLVGPRRSPAQSLAWMAGLLIVPTVVRAALDTGSLGRPFVTYWPALLIASLALELRYALAYTVIASLLAQWLFGGELWFSQVSVVRVLFFGLFVLSGAFTVFIGSMLRQTMRRLGEVNDQRESYNRELRHRVRNMLTLIQALASRGPKATSAMDFYKEFSLRIEGLAAASDLLQIGAEAEGKLPQLVRQTVAPFDRDGRIQLSGEPCLLPADSCIPLIMALHELCTNAVKHGALSGERGHVELSWFIGPEGSTLYVLWTERGGPQVSPPKREGIGMKLLMPHPGLDGVELTFDPAGVWCEFRIEGAKRL</sequence>
<keyword evidence="8" id="KW-1133">Transmembrane helix</keyword>
<feature type="transmembrane region" description="Helical" evidence="8">
    <location>
        <begin position="27"/>
        <end position="45"/>
    </location>
</feature>
<keyword evidence="8" id="KW-0812">Transmembrane</keyword>
<organism evidence="10 11">
    <name type="scientific">Novosphingobium taihuense</name>
    <dbReference type="NCBI Taxonomy" id="260085"/>
    <lineage>
        <taxon>Bacteria</taxon>
        <taxon>Pseudomonadati</taxon>
        <taxon>Pseudomonadota</taxon>
        <taxon>Alphaproteobacteria</taxon>
        <taxon>Sphingomonadales</taxon>
        <taxon>Sphingomonadaceae</taxon>
        <taxon>Novosphingobium</taxon>
    </lineage>
</organism>
<evidence type="ECO:0000256" key="8">
    <source>
        <dbReference type="SAM" id="Phobius"/>
    </source>
</evidence>
<feature type="domain" description="Signal transduction histidine kinase HWE region" evidence="9">
    <location>
        <begin position="142"/>
        <end position="221"/>
    </location>
</feature>
<dbReference type="SMART" id="SM00911">
    <property type="entry name" value="HWE_HK"/>
    <property type="match status" value="1"/>
</dbReference>
<feature type="transmembrane region" description="Helical" evidence="8">
    <location>
        <begin position="99"/>
        <end position="119"/>
    </location>
</feature>
<dbReference type="AlphaFoldDB" id="A0A7W7A836"/>
<feature type="transmembrane region" description="Helical" evidence="8">
    <location>
        <begin position="57"/>
        <end position="79"/>
    </location>
</feature>
<dbReference type="RefSeq" id="WP_158637656.1">
    <property type="nucleotide sequence ID" value="NZ_JACHOA010000001.1"/>
</dbReference>
<keyword evidence="4" id="KW-0808">Transferase</keyword>
<evidence type="ECO:0000256" key="6">
    <source>
        <dbReference type="ARBA" id="ARBA00022777"/>
    </source>
</evidence>
<dbReference type="InterPro" id="IPR011102">
    <property type="entry name" value="Sig_transdc_His_kinase_HWE"/>
</dbReference>
<keyword evidence="3" id="KW-0597">Phosphoprotein</keyword>
<evidence type="ECO:0000313" key="10">
    <source>
        <dbReference type="EMBL" id="MBB4612158.1"/>
    </source>
</evidence>
<comment type="caution">
    <text evidence="10">The sequence shown here is derived from an EMBL/GenBank/DDBJ whole genome shotgun (WGS) entry which is preliminary data.</text>
</comment>
<dbReference type="GO" id="GO:0005524">
    <property type="term" value="F:ATP binding"/>
    <property type="evidence" value="ECO:0007669"/>
    <property type="project" value="UniProtKB-KW"/>
</dbReference>
<gene>
    <name evidence="10" type="ORF">GGR37_000404</name>
</gene>
<keyword evidence="7" id="KW-0067">ATP-binding</keyword>
<dbReference type="Gene3D" id="3.30.565.10">
    <property type="entry name" value="Histidine kinase-like ATPase, C-terminal domain"/>
    <property type="match status" value="1"/>
</dbReference>
<dbReference type="PANTHER" id="PTHR41523">
    <property type="entry name" value="TWO-COMPONENT SYSTEM SENSOR PROTEIN"/>
    <property type="match status" value="1"/>
</dbReference>
<dbReference type="PANTHER" id="PTHR41523:SF8">
    <property type="entry name" value="ETHYLENE RESPONSE SENSOR PROTEIN"/>
    <property type="match status" value="1"/>
</dbReference>
<dbReference type="GO" id="GO:0004673">
    <property type="term" value="F:protein histidine kinase activity"/>
    <property type="evidence" value="ECO:0007669"/>
    <property type="project" value="UniProtKB-EC"/>
</dbReference>
<evidence type="ECO:0000256" key="1">
    <source>
        <dbReference type="ARBA" id="ARBA00000085"/>
    </source>
</evidence>
<dbReference type="EC" id="2.7.13.3" evidence="2"/>
<protein>
    <recommendedName>
        <fullName evidence="2">histidine kinase</fullName>
        <ecNumber evidence="2">2.7.13.3</ecNumber>
    </recommendedName>
</protein>
<comment type="catalytic activity">
    <reaction evidence="1">
        <text>ATP + protein L-histidine = ADP + protein N-phospho-L-histidine.</text>
        <dbReference type="EC" id="2.7.13.3"/>
    </reaction>
</comment>
<keyword evidence="8" id="KW-0472">Membrane</keyword>
<dbReference type="Proteomes" id="UP000538566">
    <property type="component" value="Unassembled WGS sequence"/>
</dbReference>
<reference evidence="10 11" key="1">
    <citation type="submission" date="2020-08" db="EMBL/GenBank/DDBJ databases">
        <title>Genomic Encyclopedia of Type Strains, Phase IV (KMG-IV): sequencing the most valuable type-strain genomes for metagenomic binning, comparative biology and taxonomic classification.</title>
        <authorList>
            <person name="Goeker M."/>
        </authorList>
    </citation>
    <scope>NUCLEOTIDE SEQUENCE [LARGE SCALE GENOMIC DNA]</scope>
    <source>
        <strain evidence="10 11">DSM 17507</strain>
    </source>
</reference>
<evidence type="ECO:0000256" key="3">
    <source>
        <dbReference type="ARBA" id="ARBA00022553"/>
    </source>
</evidence>
<dbReference type="Pfam" id="PF07536">
    <property type="entry name" value="HWE_HK"/>
    <property type="match status" value="1"/>
</dbReference>
<name>A0A7W7A836_9SPHN</name>
<evidence type="ECO:0000256" key="5">
    <source>
        <dbReference type="ARBA" id="ARBA00022741"/>
    </source>
</evidence>
<evidence type="ECO:0000313" key="11">
    <source>
        <dbReference type="Proteomes" id="UP000538566"/>
    </source>
</evidence>
<proteinExistence type="predicted"/>
<dbReference type="OrthoDB" id="9760752at2"/>
<dbReference type="InterPro" id="IPR036890">
    <property type="entry name" value="HATPase_C_sf"/>
</dbReference>
<keyword evidence="6 10" id="KW-0418">Kinase</keyword>
<dbReference type="EMBL" id="JACHOA010000001">
    <property type="protein sequence ID" value="MBB4612158.1"/>
    <property type="molecule type" value="Genomic_DNA"/>
</dbReference>
<evidence type="ECO:0000256" key="2">
    <source>
        <dbReference type="ARBA" id="ARBA00012438"/>
    </source>
</evidence>